<comment type="caution">
    <text evidence="2">The sequence shown here is derived from an EMBL/GenBank/DDBJ whole genome shotgun (WGS) entry which is preliminary data.</text>
</comment>
<gene>
    <name evidence="2" type="ORF">GP486_008328</name>
</gene>
<feature type="transmembrane region" description="Helical" evidence="1">
    <location>
        <begin position="21"/>
        <end position="40"/>
    </location>
</feature>
<protein>
    <submittedName>
        <fullName evidence="2">Uncharacterized protein</fullName>
    </submittedName>
</protein>
<evidence type="ECO:0000313" key="2">
    <source>
        <dbReference type="EMBL" id="KAH0547931.1"/>
    </source>
</evidence>
<feature type="non-terminal residue" evidence="2">
    <location>
        <position position="145"/>
    </location>
</feature>
<keyword evidence="1" id="KW-0812">Transmembrane</keyword>
<keyword evidence="3" id="KW-1185">Reference proteome</keyword>
<name>A0A9P8IH65_9PEZI</name>
<reference evidence="2" key="1">
    <citation type="submission" date="2021-03" db="EMBL/GenBank/DDBJ databases">
        <title>Comparative genomics and phylogenomic investigation of the class Geoglossomycetes provide insights into ecological specialization and systematics.</title>
        <authorList>
            <person name="Melie T."/>
            <person name="Pirro S."/>
            <person name="Miller A.N."/>
            <person name="Quandt A."/>
        </authorList>
    </citation>
    <scope>NUCLEOTIDE SEQUENCE</scope>
    <source>
        <strain evidence="2">CAQ_001_2017</strain>
    </source>
</reference>
<dbReference type="AlphaFoldDB" id="A0A9P8IH65"/>
<accession>A0A9P8IH65</accession>
<feature type="transmembrane region" description="Helical" evidence="1">
    <location>
        <begin position="52"/>
        <end position="74"/>
    </location>
</feature>
<keyword evidence="1" id="KW-1133">Transmembrane helix</keyword>
<dbReference type="Proteomes" id="UP000750711">
    <property type="component" value="Unassembled WGS sequence"/>
</dbReference>
<proteinExistence type="predicted"/>
<evidence type="ECO:0000313" key="3">
    <source>
        <dbReference type="Proteomes" id="UP000750711"/>
    </source>
</evidence>
<sequence length="145" mass="16516">MAPDLQRQQQIAHQVLFFLRFVQLGAVVLTGFVAIYFVWWHELLREEVPRGLVVLICSLIPAFLESYITTAYSLYKREAQPDYTRLLFTAGAATAISSYGYLSLRKVPYVREWCEGDKWAPMNDIVEKRNCPLVCVVIISGAIAV</sequence>
<organism evidence="2 3">
    <name type="scientific">Trichoglossum hirsutum</name>
    <dbReference type="NCBI Taxonomy" id="265104"/>
    <lineage>
        <taxon>Eukaryota</taxon>
        <taxon>Fungi</taxon>
        <taxon>Dikarya</taxon>
        <taxon>Ascomycota</taxon>
        <taxon>Pezizomycotina</taxon>
        <taxon>Geoglossomycetes</taxon>
        <taxon>Geoglossales</taxon>
        <taxon>Geoglossaceae</taxon>
        <taxon>Trichoglossum</taxon>
    </lineage>
</organism>
<evidence type="ECO:0000256" key="1">
    <source>
        <dbReference type="SAM" id="Phobius"/>
    </source>
</evidence>
<keyword evidence="1" id="KW-0472">Membrane</keyword>
<dbReference type="EMBL" id="JAGHQM010003072">
    <property type="protein sequence ID" value="KAH0547931.1"/>
    <property type="molecule type" value="Genomic_DNA"/>
</dbReference>